<evidence type="ECO:0000256" key="1">
    <source>
        <dbReference type="SAM" id="SignalP"/>
    </source>
</evidence>
<organism evidence="2 3">
    <name type="scientific">Candidatus Yonathbacteria bacterium RIFCSPHIGHO2_01_FULL_51_10</name>
    <dbReference type="NCBI Taxonomy" id="1802723"/>
    <lineage>
        <taxon>Bacteria</taxon>
        <taxon>Candidatus Yonathiibacteriota</taxon>
    </lineage>
</organism>
<feature type="chain" id="PRO_5009584360" description="PEP-CTERM protein-sorting domain-containing protein" evidence="1">
    <location>
        <begin position="23"/>
        <end position="239"/>
    </location>
</feature>
<feature type="signal peptide" evidence="1">
    <location>
        <begin position="1"/>
        <end position="22"/>
    </location>
</feature>
<dbReference type="EMBL" id="MHUS01000036">
    <property type="protein sequence ID" value="OHA80098.1"/>
    <property type="molecule type" value="Genomic_DNA"/>
</dbReference>
<accession>A0A1G2S5V7</accession>
<name>A0A1G2S5V7_9BACT</name>
<evidence type="ECO:0008006" key="4">
    <source>
        <dbReference type="Google" id="ProtNLM"/>
    </source>
</evidence>
<evidence type="ECO:0000313" key="3">
    <source>
        <dbReference type="Proteomes" id="UP000176997"/>
    </source>
</evidence>
<dbReference type="STRING" id="1802723.A2675_01165"/>
<reference evidence="2 3" key="1">
    <citation type="journal article" date="2016" name="Nat. Commun.">
        <title>Thousands of microbial genomes shed light on interconnected biogeochemical processes in an aquifer system.</title>
        <authorList>
            <person name="Anantharaman K."/>
            <person name="Brown C.T."/>
            <person name="Hug L.A."/>
            <person name="Sharon I."/>
            <person name="Castelle C.J."/>
            <person name="Probst A.J."/>
            <person name="Thomas B.C."/>
            <person name="Singh A."/>
            <person name="Wilkins M.J."/>
            <person name="Karaoz U."/>
            <person name="Brodie E.L."/>
            <person name="Williams K.H."/>
            <person name="Hubbard S.S."/>
            <person name="Banfield J.F."/>
        </authorList>
    </citation>
    <scope>NUCLEOTIDE SEQUENCE [LARGE SCALE GENOMIC DNA]</scope>
</reference>
<dbReference type="AlphaFoldDB" id="A0A1G2S5V7"/>
<keyword evidence="1" id="KW-0732">Signal</keyword>
<proteinExistence type="predicted"/>
<comment type="caution">
    <text evidence="2">The sequence shown here is derived from an EMBL/GenBank/DDBJ whole genome shotgun (WGS) entry which is preliminary data.</text>
</comment>
<evidence type="ECO:0000313" key="2">
    <source>
        <dbReference type="EMBL" id="OHA80098.1"/>
    </source>
</evidence>
<dbReference type="Proteomes" id="UP000176997">
    <property type="component" value="Unassembled WGS sequence"/>
</dbReference>
<protein>
    <recommendedName>
        <fullName evidence="4">PEP-CTERM protein-sorting domain-containing protein</fullName>
    </recommendedName>
</protein>
<sequence>MNKMFAALVLVATTVVPSVSNAAIADSYDGAVTGYYMPCDNGRLCGFFGGELGNVPVLYMSTDPTIYTPIPPGTAVNVYTYQDIQNGVLGFDPVVWSQVGYTIDSWVNSSLFNVNGMTPPTTCVSPSGDLFCAYSALQANAIVWDITGPGSVDLMADPIGPDQGVELQNFLTDATSGAHNAFDWSGVMQVVSVPGGDTFVYITGGVSMPSVPLPPAAWLFASGLIGLVGVSRRKAPSPR</sequence>
<gene>
    <name evidence="2" type="ORF">A2675_01165</name>
</gene>